<dbReference type="PRINTS" id="PR00502">
    <property type="entry name" value="NUDIXFAMILY"/>
</dbReference>
<gene>
    <name evidence="8" type="ORF">SAMN05216377_105129</name>
</gene>
<dbReference type="STRING" id="366584.SAMN05216377_105129"/>
<evidence type="ECO:0000313" key="8">
    <source>
        <dbReference type="EMBL" id="SDF50676.1"/>
    </source>
</evidence>
<keyword evidence="3" id="KW-0479">Metal-binding</keyword>
<dbReference type="InterPro" id="IPR000086">
    <property type="entry name" value="NUDIX_hydrolase_dom"/>
</dbReference>
<evidence type="ECO:0000256" key="2">
    <source>
        <dbReference type="ARBA" id="ARBA00001946"/>
    </source>
</evidence>
<dbReference type="Proteomes" id="UP000198967">
    <property type="component" value="Unassembled WGS sequence"/>
</dbReference>
<name>A0A1G7LMR4_PSEOR</name>
<organism evidence="8 9">
    <name type="scientific">Pseudonocardia oroxyli</name>
    <dbReference type="NCBI Taxonomy" id="366584"/>
    <lineage>
        <taxon>Bacteria</taxon>
        <taxon>Bacillati</taxon>
        <taxon>Actinomycetota</taxon>
        <taxon>Actinomycetes</taxon>
        <taxon>Pseudonocardiales</taxon>
        <taxon>Pseudonocardiaceae</taxon>
        <taxon>Pseudonocardia</taxon>
    </lineage>
</organism>
<dbReference type="InterPro" id="IPR015797">
    <property type="entry name" value="NUDIX_hydrolase-like_dom_sf"/>
</dbReference>
<keyword evidence="9" id="KW-1185">Reference proteome</keyword>
<dbReference type="GO" id="GO:0046872">
    <property type="term" value="F:metal ion binding"/>
    <property type="evidence" value="ECO:0007669"/>
    <property type="project" value="UniProtKB-KW"/>
</dbReference>
<dbReference type="AlphaFoldDB" id="A0A1G7LMR4"/>
<evidence type="ECO:0000313" key="9">
    <source>
        <dbReference type="Proteomes" id="UP000198967"/>
    </source>
</evidence>
<reference evidence="8 9" key="1">
    <citation type="submission" date="2016-10" db="EMBL/GenBank/DDBJ databases">
        <authorList>
            <person name="de Groot N.N."/>
        </authorList>
    </citation>
    <scope>NUCLEOTIDE SEQUENCE [LARGE SCALE GENOMIC DNA]</scope>
    <source>
        <strain evidence="8 9">CGMCC 4.3143</strain>
    </source>
</reference>
<evidence type="ECO:0000256" key="1">
    <source>
        <dbReference type="ARBA" id="ARBA00001936"/>
    </source>
</evidence>
<dbReference type="InterPro" id="IPR045121">
    <property type="entry name" value="CoAse"/>
</dbReference>
<dbReference type="PANTHER" id="PTHR12992:SF11">
    <property type="entry name" value="MITOCHONDRIAL COENZYME A DIPHOSPHATASE NUDT8"/>
    <property type="match status" value="1"/>
</dbReference>
<evidence type="ECO:0000259" key="7">
    <source>
        <dbReference type="PROSITE" id="PS51462"/>
    </source>
</evidence>
<comment type="cofactor">
    <cofactor evidence="2">
        <name>Mg(2+)</name>
        <dbReference type="ChEBI" id="CHEBI:18420"/>
    </cofactor>
</comment>
<dbReference type="GO" id="GO:0010945">
    <property type="term" value="F:coenzyme A diphosphatase activity"/>
    <property type="evidence" value="ECO:0007669"/>
    <property type="project" value="InterPro"/>
</dbReference>
<dbReference type="Pfam" id="PF00293">
    <property type="entry name" value="NUDIX"/>
    <property type="match status" value="1"/>
</dbReference>
<proteinExistence type="predicted"/>
<dbReference type="InterPro" id="IPR020476">
    <property type="entry name" value="Nudix_hydrolase"/>
</dbReference>
<accession>A0A1G7LMR4</accession>
<protein>
    <submittedName>
        <fullName evidence="8">ADP-ribose pyrophosphatase YjhB, NUDIX family</fullName>
    </submittedName>
</protein>
<dbReference type="PROSITE" id="PS51462">
    <property type="entry name" value="NUDIX"/>
    <property type="match status" value="1"/>
</dbReference>
<keyword evidence="6" id="KW-0464">Manganese</keyword>
<feature type="domain" description="Nudix hydrolase" evidence="7">
    <location>
        <begin position="27"/>
        <end position="167"/>
    </location>
</feature>
<evidence type="ECO:0000256" key="6">
    <source>
        <dbReference type="ARBA" id="ARBA00023211"/>
    </source>
</evidence>
<sequence length="206" mass="22621">MDAGDLRGIVEARLAAFERRGVDRPDLKRSAVTLTLVTTGAPGLADGLAFLLTRRAATLRRHAGQWALPGGRTDAGETITETGRRELAEEVGLELGEDAVLGLLDDYPTRSGYVITPVVLWAGEVGELTPNPEEVAHVYRIRLADIDVEPRFISIPESDAPVIQVPLFDRFVHAPTAAVMYQLREVLLHGRGTRVDHLEQPVFAWR</sequence>
<comment type="cofactor">
    <cofactor evidence="1">
        <name>Mn(2+)</name>
        <dbReference type="ChEBI" id="CHEBI:29035"/>
    </cofactor>
</comment>
<keyword evidence="4" id="KW-0378">Hydrolase</keyword>
<keyword evidence="5" id="KW-0460">Magnesium</keyword>
<dbReference type="SUPFAM" id="SSF55811">
    <property type="entry name" value="Nudix"/>
    <property type="match status" value="1"/>
</dbReference>
<evidence type="ECO:0000256" key="3">
    <source>
        <dbReference type="ARBA" id="ARBA00022723"/>
    </source>
</evidence>
<evidence type="ECO:0000256" key="5">
    <source>
        <dbReference type="ARBA" id="ARBA00022842"/>
    </source>
</evidence>
<dbReference type="EMBL" id="FNBE01000005">
    <property type="protein sequence ID" value="SDF50676.1"/>
    <property type="molecule type" value="Genomic_DNA"/>
</dbReference>
<dbReference type="OrthoDB" id="9804442at2"/>
<dbReference type="PANTHER" id="PTHR12992">
    <property type="entry name" value="NUDIX HYDROLASE"/>
    <property type="match status" value="1"/>
</dbReference>
<dbReference type="Gene3D" id="3.90.79.10">
    <property type="entry name" value="Nucleoside Triphosphate Pyrophosphohydrolase"/>
    <property type="match status" value="1"/>
</dbReference>
<evidence type="ECO:0000256" key="4">
    <source>
        <dbReference type="ARBA" id="ARBA00022801"/>
    </source>
</evidence>
<dbReference type="RefSeq" id="WP_093080573.1">
    <property type="nucleotide sequence ID" value="NZ_FNBE01000005.1"/>
</dbReference>
<dbReference type="CDD" id="cd03426">
    <property type="entry name" value="NUDIX_CoAse_Nudt7"/>
    <property type="match status" value="1"/>
</dbReference>